<dbReference type="PANTHER" id="PTHR36978:SF4">
    <property type="entry name" value="P-LOOP CONTAINING NUCLEOSIDE TRIPHOSPHATE HYDROLASE PROTEIN"/>
    <property type="match status" value="1"/>
</dbReference>
<proteinExistence type="predicted"/>
<dbReference type="SUPFAM" id="SSF52540">
    <property type="entry name" value="P-loop containing nucleoside triphosphate hydrolases"/>
    <property type="match status" value="1"/>
</dbReference>
<dbReference type="Pfam" id="PF17784">
    <property type="entry name" value="Sulfotransfer_4"/>
    <property type="match status" value="1"/>
</dbReference>
<sequence>MPKGGLKYPTSVDQEILFAKGICSINISSFQCSLGWGVNLEDDEEIMMEYERRTERIKQVIPSDRLLLFRLGRGWEPLCAFLQVPVPSKPFPWVKTREEFQADWAKLIARR</sequence>
<organism evidence="1 2">
    <name type="scientific">Fasciola hepatica</name>
    <name type="common">Liver fluke</name>
    <dbReference type="NCBI Taxonomy" id="6192"/>
    <lineage>
        <taxon>Eukaryota</taxon>
        <taxon>Metazoa</taxon>
        <taxon>Spiralia</taxon>
        <taxon>Lophotrochozoa</taxon>
        <taxon>Platyhelminthes</taxon>
        <taxon>Trematoda</taxon>
        <taxon>Digenea</taxon>
        <taxon>Plagiorchiida</taxon>
        <taxon>Echinostomata</taxon>
        <taxon>Echinostomatoidea</taxon>
        <taxon>Fasciolidae</taxon>
        <taxon>Fasciola</taxon>
    </lineage>
</organism>
<dbReference type="PANTHER" id="PTHR36978">
    <property type="entry name" value="P-LOOP CONTAINING NUCLEOTIDE TRIPHOSPHATE HYDROLASE"/>
    <property type="match status" value="1"/>
</dbReference>
<evidence type="ECO:0000313" key="2">
    <source>
        <dbReference type="Proteomes" id="UP000230066"/>
    </source>
</evidence>
<dbReference type="Gene3D" id="3.40.50.300">
    <property type="entry name" value="P-loop containing nucleotide triphosphate hydrolases"/>
    <property type="match status" value="1"/>
</dbReference>
<accession>A0A4E0R4S9</accession>
<evidence type="ECO:0000313" key="1">
    <source>
        <dbReference type="EMBL" id="THD21254.1"/>
    </source>
</evidence>
<dbReference type="InterPro" id="IPR040632">
    <property type="entry name" value="Sulfotransfer_4"/>
</dbReference>
<dbReference type="AlphaFoldDB" id="A0A4E0R4S9"/>
<reference evidence="1" key="1">
    <citation type="submission" date="2019-03" db="EMBL/GenBank/DDBJ databases">
        <title>Improved annotation for the trematode Fasciola hepatica.</title>
        <authorList>
            <person name="Choi Y.-J."/>
            <person name="Martin J."/>
            <person name="Mitreva M."/>
        </authorList>
    </citation>
    <scope>NUCLEOTIDE SEQUENCE [LARGE SCALE GENOMIC DNA]</scope>
</reference>
<protein>
    <submittedName>
        <fullName evidence="1">Uncharacterized protein</fullName>
    </submittedName>
</protein>
<keyword evidence="2" id="KW-1185">Reference proteome</keyword>
<gene>
    <name evidence="1" type="ORF">D915_008192</name>
</gene>
<dbReference type="Proteomes" id="UP000230066">
    <property type="component" value="Unassembled WGS sequence"/>
</dbReference>
<name>A0A4E0R4S9_FASHE</name>
<dbReference type="EMBL" id="JXXN02003709">
    <property type="protein sequence ID" value="THD21254.1"/>
    <property type="molecule type" value="Genomic_DNA"/>
</dbReference>
<comment type="caution">
    <text evidence="1">The sequence shown here is derived from an EMBL/GenBank/DDBJ whole genome shotgun (WGS) entry which is preliminary data.</text>
</comment>
<dbReference type="InterPro" id="IPR027417">
    <property type="entry name" value="P-loop_NTPase"/>
</dbReference>